<dbReference type="OrthoDB" id="2207344at2"/>
<dbReference type="Proteomes" id="UP000001417">
    <property type="component" value="Chromosome"/>
</dbReference>
<keyword evidence="1" id="KW-0233">DNA recombination</keyword>
<dbReference type="RefSeq" id="WP_001021385.1">
    <property type="nucleotide sequence ID" value="NC_004722.1"/>
</dbReference>
<dbReference type="GO" id="GO:0003677">
    <property type="term" value="F:DNA binding"/>
    <property type="evidence" value="ECO:0007669"/>
    <property type="project" value="InterPro"/>
</dbReference>
<dbReference type="InterPro" id="IPR011010">
    <property type="entry name" value="DNA_brk_join_enz"/>
</dbReference>
<evidence type="ECO:0000313" key="2">
    <source>
        <dbReference type="EMBL" id="AAP11363.1"/>
    </source>
</evidence>
<proteinExistence type="predicted"/>
<accession>Q817T1</accession>
<sequence length="571" mass="66878">MNIIKLGINEEIIEALSESSFSLLTTIEESKSTLQQLKKLDLLISGEFDDDLWLLANPNSKGRTHKIDFNELNTHMFSTDLPNEFKLIVKCWISELLNKFKTTTVVNQYYHFLLAFKETDGFQKETVNQFIEWLHKPNIQNNTKIYLITSMLNFFDYSDLEVGEIFIPKLHEVNSKLNFIHSVRQLPPSKEILKFSYYLEKHFETIKQLEAKGSLDITVQKEKILYYPLLIWWKLTNVIPIRSVEFAAIKRNCLSVNNNEYYIHLPRRKVQSNNKRNIQILDTVAISKDIYDLINNYINDTQSYGYSNTLVSYPSLIWTDSSNQRKRQKRVSTDFNRENLQRLITKFYKDVLNKTYNCDIPKEYHLSPNDTRHLAFVSLMMQGISPVEIARLGGHQTINAQYHYSSHIEYWIDSEVFKLFSKFKYLKENQDKGQTSDTINDSFIPKEIQLKAFAPPTSSFQGKLKIGYCTDALQRCESEECMLCSHWRINTKELLEKEELIKEILFKKRKHIHELFAFIKNLHSNILKNELIQINPNTLGRLKTTSKQIQAEISNLTALQTLNSKGGIFDE</sequence>
<keyword evidence="3" id="KW-1185">Reference proteome</keyword>
<evidence type="ECO:0000313" key="3">
    <source>
        <dbReference type="Proteomes" id="UP000001417"/>
    </source>
</evidence>
<dbReference type="PATRIC" id="fig|226900.8.peg.4601"/>
<dbReference type="Gene3D" id="1.10.443.10">
    <property type="entry name" value="Intergrase catalytic core"/>
    <property type="match status" value="1"/>
</dbReference>
<name>Q817T1_BACCR</name>
<gene>
    <name evidence="2" type="ordered locus">BC_4450</name>
</gene>
<protein>
    <submittedName>
        <fullName evidence="2">Phage integrase family protein</fullName>
    </submittedName>
</protein>
<reference evidence="2 3" key="1">
    <citation type="journal article" date="2003" name="Nature">
        <title>Genome sequence of Bacillus cereus and comparative analysis with Bacillus anthracis.</title>
        <authorList>
            <person name="Ivanova N."/>
            <person name="Sorokin A."/>
            <person name="Anderson I."/>
            <person name="Galleron N."/>
            <person name="Candelon B."/>
            <person name="Kapatral V."/>
            <person name="Bhattacharyya A."/>
            <person name="Reznik G."/>
            <person name="Mikhailova N."/>
            <person name="Lapidus A."/>
            <person name="Chu L."/>
            <person name="Mazur M."/>
            <person name="Goltsman E."/>
            <person name="Larsen N."/>
            <person name="D'Souza M."/>
            <person name="Walunas T."/>
            <person name="Grechkin Y."/>
            <person name="Pusch G."/>
            <person name="Haselkorn R."/>
            <person name="Fonstein M."/>
            <person name="Ehrlich S.D."/>
            <person name="Overbeek R."/>
            <person name="Kyrpides N."/>
        </authorList>
    </citation>
    <scope>NUCLEOTIDE SEQUENCE [LARGE SCALE GENOMIC DNA]</scope>
    <source>
        <strain evidence="3">ATCC 14579 / DSM 31 / CCUG 7414 / JCM 2152 / NBRC 15305 / NCIMB 9373 / NCTC 2599 / NRRL B-3711</strain>
    </source>
</reference>
<dbReference type="InterPro" id="IPR013762">
    <property type="entry name" value="Integrase-like_cat_sf"/>
</dbReference>
<dbReference type="SUPFAM" id="SSF56349">
    <property type="entry name" value="DNA breaking-rejoining enzymes"/>
    <property type="match status" value="1"/>
</dbReference>
<dbReference type="GO" id="GO:0015074">
    <property type="term" value="P:DNA integration"/>
    <property type="evidence" value="ECO:0007669"/>
    <property type="project" value="InterPro"/>
</dbReference>
<evidence type="ECO:0000256" key="1">
    <source>
        <dbReference type="ARBA" id="ARBA00023172"/>
    </source>
</evidence>
<dbReference type="HOGENOM" id="CLU_034529_0_0_9"/>
<dbReference type="EMBL" id="AE016877">
    <property type="protein sequence ID" value="AAP11363.1"/>
    <property type="molecule type" value="Genomic_DNA"/>
</dbReference>
<dbReference type="GeneID" id="99620720"/>
<organism evidence="2 3">
    <name type="scientific">Bacillus cereus (strain ATCC 14579 / DSM 31 / CCUG 7414 / JCM 2152 / NBRC 15305 / NCIMB 9373 / NCTC 2599 / NRRL B-3711)</name>
    <dbReference type="NCBI Taxonomy" id="226900"/>
    <lineage>
        <taxon>Bacteria</taxon>
        <taxon>Bacillati</taxon>
        <taxon>Bacillota</taxon>
        <taxon>Bacilli</taxon>
        <taxon>Bacillales</taxon>
        <taxon>Bacillaceae</taxon>
        <taxon>Bacillus</taxon>
        <taxon>Bacillus cereus group</taxon>
    </lineage>
</organism>
<dbReference type="AlphaFoldDB" id="Q817T1"/>
<dbReference type="GO" id="GO:0006310">
    <property type="term" value="P:DNA recombination"/>
    <property type="evidence" value="ECO:0007669"/>
    <property type="project" value="UniProtKB-KW"/>
</dbReference>
<dbReference type="KEGG" id="bce:BC4450"/>